<proteinExistence type="predicted"/>
<reference evidence="2" key="1">
    <citation type="journal article" date="2015" name="Proc. Natl. Acad. Sci. U.S.A.">
        <title>Networks of energetic and metabolic interactions define dynamics in microbial communities.</title>
        <authorList>
            <person name="Embree M."/>
            <person name="Liu J.K."/>
            <person name="Al-Bassam M.M."/>
            <person name="Zengler K."/>
        </authorList>
    </citation>
    <scope>NUCLEOTIDE SEQUENCE</scope>
</reference>
<dbReference type="EMBL" id="LNQE01001227">
    <property type="protein sequence ID" value="KUG20098.1"/>
    <property type="molecule type" value="Genomic_DNA"/>
</dbReference>
<sequence length="66" mass="7087">MKMLPAAHCPGTAKKTEFPGGCTECIDPDRARSLQGSRCVEDRDAPGRGTPDIRYGGLQQVPSWVA</sequence>
<comment type="caution">
    <text evidence="2">The sequence shown here is derived from an EMBL/GenBank/DDBJ whole genome shotgun (WGS) entry which is preliminary data.</text>
</comment>
<name>A0A0W8FHH8_9ZZZZ</name>
<organism evidence="2">
    <name type="scientific">hydrocarbon metagenome</name>
    <dbReference type="NCBI Taxonomy" id="938273"/>
    <lineage>
        <taxon>unclassified sequences</taxon>
        <taxon>metagenomes</taxon>
        <taxon>ecological metagenomes</taxon>
    </lineage>
</organism>
<feature type="region of interest" description="Disordered" evidence="1">
    <location>
        <begin position="33"/>
        <end position="66"/>
    </location>
</feature>
<evidence type="ECO:0000313" key="2">
    <source>
        <dbReference type="EMBL" id="KUG20098.1"/>
    </source>
</evidence>
<accession>A0A0W8FHH8</accession>
<protein>
    <submittedName>
        <fullName evidence="2">Uncharacterized protein</fullName>
    </submittedName>
</protein>
<evidence type="ECO:0000256" key="1">
    <source>
        <dbReference type="SAM" id="MobiDB-lite"/>
    </source>
</evidence>
<gene>
    <name evidence="2" type="ORF">ASZ90_010162</name>
</gene>
<dbReference type="AlphaFoldDB" id="A0A0W8FHH8"/>